<feature type="compositionally biased region" description="Basic and acidic residues" evidence="1">
    <location>
        <begin position="1"/>
        <end position="20"/>
    </location>
</feature>
<dbReference type="RefSeq" id="WP_085142848.1">
    <property type="nucleotide sequence ID" value="NZ_JACKUA010000019.1"/>
</dbReference>
<dbReference type="OrthoDB" id="4428041at2"/>
<evidence type="ECO:0000313" key="3">
    <source>
        <dbReference type="EMBL" id="ORX17712.1"/>
    </source>
</evidence>
<dbReference type="AlphaFoldDB" id="A0A1X2FGZ6"/>
<accession>A0A1X2FGZ6</accession>
<evidence type="ECO:0000313" key="4">
    <source>
        <dbReference type="Proteomes" id="UP000193964"/>
    </source>
</evidence>
<protein>
    <recommendedName>
        <fullName evidence="2">4Fe-4S Wbl-type domain-containing protein</fullName>
    </recommendedName>
</protein>
<evidence type="ECO:0000256" key="1">
    <source>
        <dbReference type="SAM" id="MobiDB-lite"/>
    </source>
</evidence>
<dbReference type="InterPro" id="IPR034768">
    <property type="entry name" value="4FE4S_WBL"/>
</dbReference>
<dbReference type="EMBL" id="LQQA01000006">
    <property type="protein sequence ID" value="ORX17712.1"/>
    <property type="molecule type" value="Genomic_DNA"/>
</dbReference>
<sequence length="101" mass="10810">MTSTEQERRGSAQSPRREHPATSAAGRDGWIDLVAAIVRGTPALPGALCRGQADLFDAQWSSTASAAAELCHMCPDLAPCRQWAATERNLHGVIAGRREVN</sequence>
<feature type="region of interest" description="Disordered" evidence="1">
    <location>
        <begin position="1"/>
        <end position="25"/>
    </location>
</feature>
<gene>
    <name evidence="3" type="ORF">AWC31_14810</name>
</gene>
<organism evidence="3 4">
    <name type="scientific">Mycolicibacterium wolinskyi</name>
    <dbReference type="NCBI Taxonomy" id="59750"/>
    <lineage>
        <taxon>Bacteria</taxon>
        <taxon>Bacillati</taxon>
        <taxon>Actinomycetota</taxon>
        <taxon>Actinomycetes</taxon>
        <taxon>Mycobacteriales</taxon>
        <taxon>Mycobacteriaceae</taxon>
        <taxon>Mycolicibacterium</taxon>
    </lineage>
</organism>
<reference evidence="3 4" key="1">
    <citation type="submission" date="2016-01" db="EMBL/GenBank/DDBJ databases">
        <title>The new phylogeny of the genus Mycobacterium.</title>
        <authorList>
            <person name="Tarcisio F."/>
            <person name="Conor M."/>
            <person name="Antonella G."/>
            <person name="Elisabetta G."/>
            <person name="Giulia F.S."/>
            <person name="Sara T."/>
            <person name="Anna F."/>
            <person name="Clotilde B."/>
            <person name="Roberto B."/>
            <person name="Veronica D.S."/>
            <person name="Fabio R."/>
            <person name="Monica P."/>
            <person name="Olivier J."/>
            <person name="Enrico T."/>
            <person name="Nicola S."/>
        </authorList>
    </citation>
    <scope>NUCLEOTIDE SEQUENCE [LARGE SCALE GENOMIC DNA]</scope>
    <source>
        <strain evidence="3 4">ATCC 700010</strain>
    </source>
</reference>
<name>A0A1X2FGZ6_9MYCO</name>
<proteinExistence type="predicted"/>
<dbReference type="Proteomes" id="UP000193964">
    <property type="component" value="Unassembled WGS sequence"/>
</dbReference>
<evidence type="ECO:0000259" key="2">
    <source>
        <dbReference type="PROSITE" id="PS51674"/>
    </source>
</evidence>
<dbReference type="Pfam" id="PF02467">
    <property type="entry name" value="Whib"/>
    <property type="match status" value="1"/>
</dbReference>
<feature type="domain" description="4Fe-4S Wbl-type" evidence="2">
    <location>
        <begin position="48"/>
        <end position="101"/>
    </location>
</feature>
<comment type="caution">
    <text evidence="3">The sequence shown here is derived from an EMBL/GenBank/DDBJ whole genome shotgun (WGS) entry which is preliminary data.</text>
</comment>
<dbReference type="PROSITE" id="PS51674">
    <property type="entry name" value="4FE4S_WBL"/>
    <property type="match status" value="1"/>
</dbReference>